<evidence type="ECO:0000313" key="1">
    <source>
        <dbReference type="EMBL" id="GAA0768721.1"/>
    </source>
</evidence>
<keyword evidence="2" id="KW-1185">Reference proteome</keyword>
<gene>
    <name evidence="1" type="ORF">GCM10008908_09400</name>
</gene>
<dbReference type="RefSeq" id="WP_343824087.1">
    <property type="nucleotide sequence ID" value="NZ_BAAACI010000001.1"/>
</dbReference>
<evidence type="ECO:0008006" key="3">
    <source>
        <dbReference type="Google" id="ProtNLM"/>
    </source>
</evidence>
<proteinExistence type="predicted"/>
<evidence type="ECO:0000313" key="2">
    <source>
        <dbReference type="Proteomes" id="UP001501047"/>
    </source>
</evidence>
<organism evidence="1 2">
    <name type="scientific">Clostridium subterminale</name>
    <dbReference type="NCBI Taxonomy" id="1550"/>
    <lineage>
        <taxon>Bacteria</taxon>
        <taxon>Bacillati</taxon>
        <taxon>Bacillota</taxon>
        <taxon>Clostridia</taxon>
        <taxon>Eubacteriales</taxon>
        <taxon>Clostridiaceae</taxon>
        <taxon>Clostridium</taxon>
    </lineage>
</organism>
<protein>
    <recommendedName>
        <fullName evidence="3">DUF4375 domain-containing protein</fullName>
    </recommendedName>
</protein>
<dbReference type="EMBL" id="BAAACI010000001">
    <property type="protein sequence ID" value="GAA0768721.1"/>
    <property type="molecule type" value="Genomic_DNA"/>
</dbReference>
<sequence>MKIKFEELINQKKVKEEIERRYMKVAENIIGMPNFYKQYVYLTDEGNVYIADGFYETDEDLINNGKALMIGYAEGIGEYSNMNEWKISEYLNNEQLESYHKFLQYKYGETFTDEYDDFNWNDVKEWNEDFYNIVCGWDRTQIIEENLMSIGNRIIF</sequence>
<reference evidence="2" key="1">
    <citation type="journal article" date="2019" name="Int. J. Syst. Evol. Microbiol.">
        <title>The Global Catalogue of Microorganisms (GCM) 10K type strain sequencing project: providing services to taxonomists for standard genome sequencing and annotation.</title>
        <authorList>
            <consortium name="The Broad Institute Genomics Platform"/>
            <consortium name="The Broad Institute Genome Sequencing Center for Infectious Disease"/>
            <person name="Wu L."/>
            <person name="Ma J."/>
        </authorList>
    </citation>
    <scope>NUCLEOTIDE SEQUENCE [LARGE SCALE GENOMIC DNA]</scope>
    <source>
        <strain evidence="2">JCM 1417</strain>
    </source>
</reference>
<accession>A0ABP3VXY2</accession>
<dbReference type="Proteomes" id="UP001501047">
    <property type="component" value="Unassembled WGS sequence"/>
</dbReference>
<name>A0ABP3VXY2_CLOSU</name>
<comment type="caution">
    <text evidence="1">The sequence shown here is derived from an EMBL/GenBank/DDBJ whole genome shotgun (WGS) entry which is preliminary data.</text>
</comment>